<feature type="compositionally biased region" description="Basic and acidic residues" evidence="1">
    <location>
        <begin position="25"/>
        <end position="36"/>
    </location>
</feature>
<feature type="compositionally biased region" description="Basic and acidic residues" evidence="1">
    <location>
        <begin position="56"/>
        <end position="78"/>
    </location>
</feature>
<keyword evidence="2" id="KW-1133">Transmembrane helix</keyword>
<organism evidence="3 4">
    <name type="scientific">Rhodococcus xishaensis</name>
    <dbReference type="NCBI Taxonomy" id="2487364"/>
    <lineage>
        <taxon>Bacteria</taxon>
        <taxon>Bacillati</taxon>
        <taxon>Actinomycetota</taxon>
        <taxon>Actinomycetes</taxon>
        <taxon>Mycobacteriales</taxon>
        <taxon>Nocardiaceae</taxon>
        <taxon>Rhodococcus</taxon>
    </lineage>
</organism>
<sequence>MKNDEGHWQIPKADLVAAGFLADQPSERPETSERPTGRSNTGTRAQPDDDVAAFDSYERSRERDLTTARDSAHDEAARRQTPATLASERATHIKKLLSVIILGLLSFIVLKVLLNRSCPGRADEGTER</sequence>
<keyword evidence="2" id="KW-0472">Membrane</keyword>
<keyword evidence="2" id="KW-0812">Transmembrane</keyword>
<evidence type="ECO:0000256" key="2">
    <source>
        <dbReference type="SAM" id="Phobius"/>
    </source>
</evidence>
<evidence type="ECO:0000313" key="3">
    <source>
        <dbReference type="EMBL" id="RVW05739.1"/>
    </source>
</evidence>
<evidence type="ECO:0000256" key="1">
    <source>
        <dbReference type="SAM" id="MobiDB-lite"/>
    </source>
</evidence>
<dbReference type="AlphaFoldDB" id="A0A3S3ADX9"/>
<keyword evidence="4" id="KW-1185">Reference proteome</keyword>
<dbReference type="Proteomes" id="UP000283479">
    <property type="component" value="Unassembled WGS sequence"/>
</dbReference>
<reference evidence="3 4" key="1">
    <citation type="submission" date="2018-11" db="EMBL/GenBank/DDBJ databases">
        <title>Rhodococcus spongicola sp. nov. and Rhodococcus xishaensis sp. nov. from marine sponges.</title>
        <authorList>
            <person name="Li L."/>
            <person name="Lin H.W."/>
        </authorList>
    </citation>
    <scope>NUCLEOTIDE SEQUENCE [LARGE SCALE GENOMIC DNA]</scope>
    <source>
        <strain evidence="3 4">LHW51113</strain>
    </source>
</reference>
<feature type="transmembrane region" description="Helical" evidence="2">
    <location>
        <begin position="96"/>
        <end position="114"/>
    </location>
</feature>
<gene>
    <name evidence="3" type="ORF">EGT50_04245</name>
</gene>
<proteinExistence type="predicted"/>
<evidence type="ECO:0000313" key="4">
    <source>
        <dbReference type="Proteomes" id="UP000283479"/>
    </source>
</evidence>
<accession>A0A3S3ADX9</accession>
<protein>
    <submittedName>
        <fullName evidence="3">Uncharacterized protein</fullName>
    </submittedName>
</protein>
<comment type="caution">
    <text evidence="3">The sequence shown here is derived from an EMBL/GenBank/DDBJ whole genome shotgun (WGS) entry which is preliminary data.</text>
</comment>
<feature type="region of interest" description="Disordered" evidence="1">
    <location>
        <begin position="19"/>
        <end position="87"/>
    </location>
</feature>
<name>A0A3S3ADX9_9NOCA</name>
<dbReference type="EMBL" id="RKLO01000001">
    <property type="protein sequence ID" value="RVW05739.1"/>
    <property type="molecule type" value="Genomic_DNA"/>
</dbReference>